<gene>
    <name evidence="2" type="ORF">FRZ00_16750</name>
</gene>
<evidence type="ECO:0000259" key="1">
    <source>
        <dbReference type="Pfam" id="PF13460"/>
    </source>
</evidence>
<dbReference type="AlphaFoldDB" id="A0A5N5W6L0"/>
<feature type="domain" description="NAD(P)-binding" evidence="1">
    <location>
        <begin position="7"/>
        <end position="177"/>
    </location>
</feature>
<dbReference type="OrthoDB" id="116343at2"/>
<dbReference type="InterPro" id="IPR016040">
    <property type="entry name" value="NAD(P)-bd_dom"/>
</dbReference>
<organism evidence="2 3">
    <name type="scientific">Streptomyces mobaraensis</name>
    <name type="common">Streptoverticillium mobaraense</name>
    <dbReference type="NCBI Taxonomy" id="35621"/>
    <lineage>
        <taxon>Bacteria</taxon>
        <taxon>Bacillati</taxon>
        <taxon>Actinomycetota</taxon>
        <taxon>Actinomycetes</taxon>
        <taxon>Kitasatosporales</taxon>
        <taxon>Streptomycetaceae</taxon>
        <taxon>Streptomyces</taxon>
    </lineage>
</organism>
<dbReference type="InterPro" id="IPR036291">
    <property type="entry name" value="NAD(P)-bd_dom_sf"/>
</dbReference>
<dbReference type="Gene3D" id="3.40.50.720">
    <property type="entry name" value="NAD(P)-binding Rossmann-like Domain"/>
    <property type="match status" value="1"/>
</dbReference>
<evidence type="ECO:0000313" key="2">
    <source>
        <dbReference type="EMBL" id="KAB7843618.1"/>
    </source>
</evidence>
<dbReference type="PANTHER" id="PTHR43162">
    <property type="match status" value="1"/>
</dbReference>
<comment type="caution">
    <text evidence="2">The sequence shown here is derived from an EMBL/GenBank/DDBJ whole genome shotgun (WGS) entry which is preliminary data.</text>
</comment>
<protein>
    <submittedName>
        <fullName evidence="2">NmrA family transcriptional regulator</fullName>
    </submittedName>
</protein>
<sequence length="279" mass="29638">MTTLVTGGRGRVARALVDLLRADGRPVRVASNAPERLELPDGTPTVRCSLGEPETFPAALDGVTSVFLYAQASHADAFLAEAERAGVEHIVLLSSTAALVPDDVRNPIADMHRDAERALAASPILSTALRPGGFATNALGWAHAIRSEGVVRLPYPEAHSASIHERDIAEAAHAVLTSAAHRGTGHTLSGPESLTFREQVEHIGRAVGRTLTVETVSPEEWKRSVSAFIPEEYADTLLDAWRATDGVPDAVAPGVELLTGRPARTFATWAEEHAADFTA</sequence>
<accession>A0A5N5W6L0</accession>
<dbReference type="EMBL" id="VOKX01000032">
    <property type="protein sequence ID" value="KAB7843618.1"/>
    <property type="molecule type" value="Genomic_DNA"/>
</dbReference>
<dbReference type="Pfam" id="PF13460">
    <property type="entry name" value="NAD_binding_10"/>
    <property type="match status" value="1"/>
</dbReference>
<proteinExistence type="predicted"/>
<evidence type="ECO:0000313" key="3">
    <source>
        <dbReference type="Proteomes" id="UP000327000"/>
    </source>
</evidence>
<keyword evidence="3" id="KW-1185">Reference proteome</keyword>
<dbReference type="SUPFAM" id="SSF51735">
    <property type="entry name" value="NAD(P)-binding Rossmann-fold domains"/>
    <property type="match status" value="1"/>
</dbReference>
<dbReference type="PANTHER" id="PTHR43162:SF1">
    <property type="entry name" value="PRESTALK A DIFFERENTIATION PROTEIN A"/>
    <property type="match status" value="1"/>
</dbReference>
<name>A0A5N5W6L0_STRMB</name>
<dbReference type="Proteomes" id="UP000327000">
    <property type="component" value="Unassembled WGS sequence"/>
</dbReference>
<dbReference type="RefSeq" id="WP_152264023.1">
    <property type="nucleotide sequence ID" value="NZ_VOKX01000032.1"/>
</dbReference>
<reference evidence="2 3" key="1">
    <citation type="journal article" date="2019" name="Microb. Cell Fact.">
        <title>Exploring novel herbicidin analogues by transcriptional regulator overexpression and MS/MS molecular networking.</title>
        <authorList>
            <person name="Shi Y."/>
            <person name="Gu R."/>
            <person name="Li Y."/>
            <person name="Wang X."/>
            <person name="Ren W."/>
            <person name="Li X."/>
            <person name="Wang L."/>
            <person name="Xie Y."/>
            <person name="Hong B."/>
        </authorList>
    </citation>
    <scope>NUCLEOTIDE SEQUENCE [LARGE SCALE GENOMIC DNA]</scope>
    <source>
        <strain evidence="2 3">US-43</strain>
    </source>
</reference>
<dbReference type="InterPro" id="IPR051604">
    <property type="entry name" value="Ergot_Alk_Oxidoreductase"/>
</dbReference>